<evidence type="ECO:0000256" key="5">
    <source>
        <dbReference type="ARBA" id="ARBA00022723"/>
    </source>
</evidence>
<keyword evidence="13" id="KW-1185">Reference proteome</keyword>
<dbReference type="NCBIfam" id="TIGR02008">
    <property type="entry name" value="fdx_plant"/>
    <property type="match status" value="1"/>
</dbReference>
<dbReference type="GO" id="GO:0051537">
    <property type="term" value="F:2 iron, 2 sulfur cluster binding"/>
    <property type="evidence" value="ECO:0007669"/>
    <property type="project" value="UniProtKB-KW"/>
</dbReference>
<proteinExistence type="inferred from homology"/>
<dbReference type="PANTHER" id="PTHR43112:SF30">
    <property type="entry name" value="FERREDOXIN-3, CHLOROPLASTIC"/>
    <property type="match status" value="1"/>
</dbReference>
<dbReference type="Proteomes" id="UP001187471">
    <property type="component" value="Unassembled WGS sequence"/>
</dbReference>
<sequence length="412" mass="45186">MASHLIPMTTTLSQITPQAAGQKPAAPVIAGWFSRRGVPLRRRRKVPTVRLGGKKTRRGFFLVRLLRRVRVRWLRLKNSCMLKKLKDYYHSLVQDIIDGGGTVESFQQRLFLETSFGVPVMGLTFNTFPNAGSSLHGEEADEAGERGGAQDEAGDGREGGDRLLGADRGVQEHGRRVCKTADVASRVESQLKMVIRPMYSNPPIHGASIVAVILKDRDEAAAFARVLDEAGVVLLFRDKVYLHPDKFGVAVVITNQVVAQVDGSALFAGPQIKPIGGNIMAHASTTRPHLPLPLSKAFLKPLAWNLPLVSEQLQWQYIRLSSLDLRVKLMSFEAPDDAYILDSAENTGLELAYSCRAGACSTSAGKMVKGAVDQSDGSFLDENQMKEGYLLTCISYPTADCELHTHKEGDLY</sequence>
<accession>A0AA88UW98</accession>
<evidence type="ECO:0000256" key="7">
    <source>
        <dbReference type="ARBA" id="ARBA00023004"/>
    </source>
</evidence>
<evidence type="ECO:0000256" key="3">
    <source>
        <dbReference type="ARBA" id="ARBA00022448"/>
    </source>
</evidence>
<dbReference type="GO" id="GO:0009507">
    <property type="term" value="C:chloroplast"/>
    <property type="evidence" value="ECO:0007669"/>
    <property type="project" value="UniProtKB-SubCell"/>
</dbReference>
<comment type="caution">
    <text evidence="12">The sequence shown here is derived from an EMBL/GenBank/DDBJ whole genome shotgun (WGS) entry which is preliminary data.</text>
</comment>
<keyword evidence="5 9" id="KW-0479">Metal-binding</keyword>
<name>A0AA88UW98_9ASTE</name>
<evidence type="ECO:0000313" key="13">
    <source>
        <dbReference type="Proteomes" id="UP001187471"/>
    </source>
</evidence>
<dbReference type="Gene3D" id="3.40.50.300">
    <property type="entry name" value="P-loop containing nucleotide triphosphate hydrolases"/>
    <property type="match status" value="1"/>
</dbReference>
<dbReference type="InterPro" id="IPR015421">
    <property type="entry name" value="PyrdxlP-dep_Trfase_major"/>
</dbReference>
<feature type="domain" description="2Fe-2S ferredoxin-type" evidence="11">
    <location>
        <begin position="316"/>
        <end position="409"/>
    </location>
</feature>
<keyword evidence="3 9" id="KW-0813">Transport</keyword>
<evidence type="ECO:0000256" key="1">
    <source>
        <dbReference type="ARBA" id="ARBA00004229"/>
    </source>
</evidence>
<evidence type="ECO:0000256" key="9">
    <source>
        <dbReference type="RuleBase" id="RU364001"/>
    </source>
</evidence>
<dbReference type="AlphaFoldDB" id="A0AA88UW98"/>
<comment type="cofactor">
    <cofactor evidence="9">
        <name>[2Fe-2S] cluster</name>
        <dbReference type="ChEBI" id="CHEBI:190135"/>
    </cofactor>
    <text evidence="9">Binds 1 [2Fe-2S] cluster.</text>
</comment>
<dbReference type="GO" id="GO:0046872">
    <property type="term" value="F:metal ion binding"/>
    <property type="evidence" value="ECO:0007669"/>
    <property type="project" value="UniProtKB-KW"/>
</dbReference>
<dbReference type="CDD" id="cd00207">
    <property type="entry name" value="fer2"/>
    <property type="match status" value="1"/>
</dbReference>
<keyword evidence="7 9" id="KW-0408">Iron</keyword>
<keyword evidence="4 9" id="KW-0001">2Fe-2S</keyword>
<comment type="similarity">
    <text evidence="2 9">Belongs to the 2Fe2S plant-type ferredoxin family.</text>
</comment>
<dbReference type="Pfam" id="PF08423">
    <property type="entry name" value="Rad51"/>
    <property type="match status" value="1"/>
</dbReference>
<dbReference type="Pfam" id="PF00111">
    <property type="entry name" value="Fer2"/>
    <property type="match status" value="1"/>
</dbReference>
<keyword evidence="6 9" id="KW-0249">Electron transport</keyword>
<dbReference type="SUPFAM" id="SSF54292">
    <property type="entry name" value="2Fe-2S ferredoxin-like"/>
    <property type="match status" value="1"/>
</dbReference>
<dbReference type="InterPro" id="IPR027417">
    <property type="entry name" value="P-loop_NTPase"/>
</dbReference>
<feature type="region of interest" description="Disordered" evidence="10">
    <location>
        <begin position="134"/>
        <end position="166"/>
    </location>
</feature>
<dbReference type="Gene3D" id="3.40.640.10">
    <property type="entry name" value="Type I PLP-dependent aspartate aminotransferase-like (Major domain)"/>
    <property type="match status" value="1"/>
</dbReference>
<dbReference type="Gene3D" id="3.10.20.30">
    <property type="match status" value="1"/>
</dbReference>
<dbReference type="InterPro" id="IPR012675">
    <property type="entry name" value="Beta-grasp_dom_sf"/>
</dbReference>
<evidence type="ECO:0000256" key="8">
    <source>
        <dbReference type="ARBA" id="ARBA00023014"/>
    </source>
</evidence>
<dbReference type="InterPro" id="IPR013632">
    <property type="entry name" value="Rad51_C"/>
</dbReference>
<dbReference type="InterPro" id="IPR010241">
    <property type="entry name" value="Fd_pln"/>
</dbReference>
<dbReference type="PROSITE" id="PS51085">
    <property type="entry name" value="2FE2S_FER_2"/>
    <property type="match status" value="1"/>
</dbReference>
<dbReference type="GO" id="GO:0009055">
    <property type="term" value="F:electron transfer activity"/>
    <property type="evidence" value="ECO:0007669"/>
    <property type="project" value="InterPro"/>
</dbReference>
<dbReference type="EMBL" id="JAVXUO010000359">
    <property type="protein sequence ID" value="KAK2992972.1"/>
    <property type="molecule type" value="Genomic_DNA"/>
</dbReference>
<comment type="function">
    <text evidence="9">Ferredoxins are iron-sulfur proteins that transfer electrons in a wide variety of metabolic reactions.</text>
</comment>
<evidence type="ECO:0000259" key="11">
    <source>
        <dbReference type="PROSITE" id="PS51085"/>
    </source>
</evidence>
<keyword evidence="9" id="KW-0150">Chloroplast</keyword>
<dbReference type="PANTHER" id="PTHR43112">
    <property type="entry name" value="FERREDOXIN"/>
    <property type="match status" value="1"/>
</dbReference>
<protein>
    <recommendedName>
        <fullName evidence="9">Ferredoxin</fullName>
    </recommendedName>
</protein>
<organism evidence="12 13">
    <name type="scientific">Escallonia rubra</name>
    <dbReference type="NCBI Taxonomy" id="112253"/>
    <lineage>
        <taxon>Eukaryota</taxon>
        <taxon>Viridiplantae</taxon>
        <taxon>Streptophyta</taxon>
        <taxon>Embryophyta</taxon>
        <taxon>Tracheophyta</taxon>
        <taxon>Spermatophyta</taxon>
        <taxon>Magnoliopsida</taxon>
        <taxon>eudicotyledons</taxon>
        <taxon>Gunneridae</taxon>
        <taxon>Pentapetalae</taxon>
        <taxon>asterids</taxon>
        <taxon>campanulids</taxon>
        <taxon>Escalloniales</taxon>
        <taxon>Escalloniaceae</taxon>
        <taxon>Escallonia</taxon>
    </lineage>
</organism>
<dbReference type="InterPro" id="IPR036010">
    <property type="entry name" value="2Fe-2S_ferredoxin-like_sf"/>
</dbReference>
<evidence type="ECO:0000313" key="12">
    <source>
        <dbReference type="EMBL" id="KAK2992972.1"/>
    </source>
</evidence>
<feature type="compositionally biased region" description="Basic and acidic residues" evidence="10">
    <location>
        <begin position="143"/>
        <end position="166"/>
    </location>
</feature>
<keyword evidence="8 9" id="KW-0411">Iron-sulfur</keyword>
<evidence type="ECO:0000256" key="4">
    <source>
        <dbReference type="ARBA" id="ARBA00022714"/>
    </source>
</evidence>
<dbReference type="InterPro" id="IPR015424">
    <property type="entry name" value="PyrdxlP-dep_Trfase"/>
</dbReference>
<comment type="subcellular location">
    <subcellularLocation>
        <location evidence="1 9">Plastid</location>
        <location evidence="1 9">Chloroplast</location>
    </subcellularLocation>
</comment>
<dbReference type="InterPro" id="IPR001041">
    <property type="entry name" value="2Fe-2S_ferredoxin-type"/>
</dbReference>
<gene>
    <name evidence="12" type="ORF">RJ640_008408</name>
</gene>
<dbReference type="SUPFAM" id="SSF53383">
    <property type="entry name" value="PLP-dependent transferases"/>
    <property type="match status" value="1"/>
</dbReference>
<keyword evidence="9" id="KW-0934">Plastid</keyword>
<evidence type="ECO:0000256" key="6">
    <source>
        <dbReference type="ARBA" id="ARBA00022982"/>
    </source>
</evidence>
<dbReference type="GO" id="GO:0022900">
    <property type="term" value="P:electron transport chain"/>
    <property type="evidence" value="ECO:0007669"/>
    <property type="project" value="InterPro"/>
</dbReference>
<evidence type="ECO:0000256" key="2">
    <source>
        <dbReference type="ARBA" id="ARBA00007874"/>
    </source>
</evidence>
<evidence type="ECO:0000256" key="10">
    <source>
        <dbReference type="SAM" id="MobiDB-lite"/>
    </source>
</evidence>
<reference evidence="12" key="1">
    <citation type="submission" date="2022-12" db="EMBL/GenBank/DDBJ databases">
        <title>Draft genome assemblies for two species of Escallonia (Escalloniales).</title>
        <authorList>
            <person name="Chanderbali A."/>
            <person name="Dervinis C."/>
            <person name="Anghel I."/>
            <person name="Soltis D."/>
            <person name="Soltis P."/>
            <person name="Zapata F."/>
        </authorList>
    </citation>
    <scope>NUCLEOTIDE SEQUENCE</scope>
    <source>
        <strain evidence="12">UCBG92.1500</strain>
        <tissue evidence="12">Leaf</tissue>
    </source>
</reference>